<dbReference type="Proteomes" id="UP001499990">
    <property type="component" value="Unassembled WGS sequence"/>
</dbReference>
<dbReference type="PRINTS" id="PR00040">
    <property type="entry name" value="HTHMERR"/>
</dbReference>
<reference evidence="8" key="2">
    <citation type="journal article" date="2019" name="Int. J. Syst. Evol. Microbiol.">
        <title>The Global Catalogue of Microorganisms (GCM) 10K type strain sequencing project: providing services to taxonomists for standard genome sequencing and annotation.</title>
        <authorList>
            <consortium name="The Broad Institute Genomics Platform"/>
            <consortium name="The Broad Institute Genome Sequencing Center for Infectious Disease"/>
            <person name="Wu L."/>
            <person name="Ma J."/>
        </authorList>
    </citation>
    <scope>NUCLEOTIDE SEQUENCE [LARGE SCALE GENOMIC DNA]</scope>
    <source>
        <strain evidence="8">JCM 9651</strain>
    </source>
</reference>
<feature type="coiled-coil region" evidence="4">
    <location>
        <begin position="99"/>
        <end position="126"/>
    </location>
</feature>
<keyword evidence="3" id="KW-0804">Transcription</keyword>
<dbReference type="PROSITE" id="PS50937">
    <property type="entry name" value="HTH_MERR_2"/>
    <property type="match status" value="1"/>
</dbReference>
<dbReference type="InterPro" id="IPR015358">
    <property type="entry name" value="Tscrpt_reg_MerR_DNA-bd"/>
</dbReference>
<dbReference type="SMART" id="SM00422">
    <property type="entry name" value="HTH_MERR"/>
    <property type="match status" value="1"/>
</dbReference>
<dbReference type="InterPro" id="IPR009061">
    <property type="entry name" value="DNA-bd_dom_put_sf"/>
</dbReference>
<dbReference type="InterPro" id="IPR000551">
    <property type="entry name" value="MerR-type_HTH_dom"/>
</dbReference>
<dbReference type="SUPFAM" id="SSF46955">
    <property type="entry name" value="Putative DNA-binding domain"/>
    <property type="match status" value="1"/>
</dbReference>
<reference evidence="7" key="3">
    <citation type="submission" date="2023-12" db="EMBL/GenBank/DDBJ databases">
        <authorList>
            <person name="Sun Q."/>
            <person name="Inoue M."/>
        </authorList>
    </citation>
    <scope>NUCLEOTIDE SEQUENCE</scope>
    <source>
        <strain evidence="7">JCM 9651</strain>
    </source>
</reference>
<proteinExistence type="predicted"/>
<evidence type="ECO:0000313" key="7">
    <source>
        <dbReference type="EMBL" id="GAA3380180.1"/>
    </source>
</evidence>
<dbReference type="EMBL" id="BAAAYL010000001">
    <property type="protein sequence ID" value="GAA3367516.1"/>
    <property type="molecule type" value="Genomic_DNA"/>
</dbReference>
<sequence>MHWKVKGYPEDMRIGDLAASSGLTTRTIRYYEQAGLLPVPPRTPGGYRDYPERTTRRLAFIREAQGSGLTLAEIRSVLALRDAGTSPCEHVTTLVDRHLADIDRRLAELRATRAALNALAERASATDPADCTDADICRIFAGSENGRHGPRSL</sequence>
<dbReference type="PANTHER" id="PTHR30204:SF94">
    <property type="entry name" value="HEAVY METAL-DEPENDENT TRANSCRIPTIONAL REGULATOR HI_0293-RELATED"/>
    <property type="match status" value="1"/>
</dbReference>
<accession>A0ABP6SME6</accession>
<reference evidence="7" key="1">
    <citation type="journal article" date="2014" name="Int. J. Syst. Evol. Microbiol.">
        <title>Complete genome of a new Firmicutes species belonging to the dominant human colonic microbiota ('Ruminococcus bicirculans') reveals two chromosomes and a selective capacity to utilize plant glucans.</title>
        <authorList>
            <consortium name="NISC Comparative Sequencing Program"/>
            <person name="Wegmann U."/>
            <person name="Louis P."/>
            <person name="Goesmann A."/>
            <person name="Henrissat B."/>
            <person name="Duncan S.H."/>
            <person name="Flint H.J."/>
        </authorList>
    </citation>
    <scope>NUCLEOTIDE SEQUENCE</scope>
    <source>
        <strain evidence="7">JCM 9651</strain>
    </source>
</reference>
<evidence type="ECO:0000313" key="8">
    <source>
        <dbReference type="Proteomes" id="UP001499990"/>
    </source>
</evidence>
<keyword evidence="2" id="KW-0238">DNA-binding</keyword>
<evidence type="ECO:0000313" key="6">
    <source>
        <dbReference type="EMBL" id="GAA3367516.1"/>
    </source>
</evidence>
<dbReference type="Gene3D" id="1.10.1660.10">
    <property type="match status" value="1"/>
</dbReference>
<dbReference type="Pfam" id="PF00376">
    <property type="entry name" value="MerR"/>
    <property type="match status" value="1"/>
</dbReference>
<evidence type="ECO:0000256" key="1">
    <source>
        <dbReference type="ARBA" id="ARBA00023015"/>
    </source>
</evidence>
<keyword evidence="4" id="KW-0175">Coiled coil</keyword>
<evidence type="ECO:0000256" key="2">
    <source>
        <dbReference type="ARBA" id="ARBA00023125"/>
    </source>
</evidence>
<dbReference type="PANTHER" id="PTHR30204">
    <property type="entry name" value="REDOX-CYCLING DRUG-SENSING TRANSCRIPTIONAL ACTIVATOR SOXR"/>
    <property type="match status" value="1"/>
</dbReference>
<protein>
    <submittedName>
        <fullName evidence="7">Cd(II)/Pb(II)-responsive transcriptional regulator</fullName>
    </submittedName>
</protein>
<name>A0ABP6SME6_9ACTN</name>
<dbReference type="PROSITE" id="PS00552">
    <property type="entry name" value="HTH_MERR_1"/>
    <property type="match status" value="1"/>
</dbReference>
<dbReference type="InterPro" id="IPR047057">
    <property type="entry name" value="MerR_fam"/>
</dbReference>
<keyword evidence="1" id="KW-0805">Transcription regulation</keyword>
<gene>
    <name evidence="7" type="primary">cadR_2</name>
    <name evidence="6" type="synonym">cadR_1</name>
    <name evidence="6" type="ORF">GCM10020367_02100</name>
    <name evidence="7" type="ORF">GCM10020367_66740</name>
</gene>
<keyword evidence="8" id="KW-1185">Reference proteome</keyword>
<dbReference type="CDD" id="cd04770">
    <property type="entry name" value="HTH_HMRTR"/>
    <property type="match status" value="1"/>
</dbReference>
<evidence type="ECO:0000259" key="5">
    <source>
        <dbReference type="PROSITE" id="PS50937"/>
    </source>
</evidence>
<comment type="caution">
    <text evidence="7">The sequence shown here is derived from an EMBL/GenBank/DDBJ whole genome shotgun (WGS) entry which is preliminary data.</text>
</comment>
<dbReference type="Pfam" id="PF09278">
    <property type="entry name" value="MerR-DNA-bind"/>
    <property type="match status" value="1"/>
</dbReference>
<organism evidence="7 8">
    <name type="scientific">Streptomyces sannanensis</name>
    <dbReference type="NCBI Taxonomy" id="285536"/>
    <lineage>
        <taxon>Bacteria</taxon>
        <taxon>Bacillati</taxon>
        <taxon>Actinomycetota</taxon>
        <taxon>Actinomycetes</taxon>
        <taxon>Kitasatosporales</taxon>
        <taxon>Streptomycetaceae</taxon>
        <taxon>Streptomyces</taxon>
    </lineage>
</organism>
<evidence type="ECO:0000256" key="4">
    <source>
        <dbReference type="SAM" id="Coils"/>
    </source>
</evidence>
<feature type="domain" description="HTH merR-type" evidence="5">
    <location>
        <begin position="11"/>
        <end position="80"/>
    </location>
</feature>
<evidence type="ECO:0000256" key="3">
    <source>
        <dbReference type="ARBA" id="ARBA00023163"/>
    </source>
</evidence>
<dbReference type="EMBL" id="BAAAYL010000001">
    <property type="protein sequence ID" value="GAA3380180.1"/>
    <property type="molecule type" value="Genomic_DNA"/>
</dbReference>